<protein>
    <recommendedName>
        <fullName evidence="7">Choline transporter-like protein</fullName>
    </recommendedName>
</protein>
<feature type="transmembrane region" description="Helical" evidence="7">
    <location>
        <begin position="32"/>
        <end position="51"/>
    </location>
</feature>
<feature type="transmembrane region" description="Helical" evidence="7">
    <location>
        <begin position="231"/>
        <end position="252"/>
    </location>
</feature>
<dbReference type="PANTHER" id="PTHR12385">
    <property type="entry name" value="CHOLINE TRANSPORTER-LIKE (SLC FAMILY 44)"/>
    <property type="match status" value="1"/>
</dbReference>
<keyword evidence="5 7" id="KW-0472">Membrane</keyword>
<evidence type="ECO:0000313" key="8">
    <source>
        <dbReference type="EMBL" id="CAX73149.1"/>
    </source>
</evidence>
<accession>C1LEM1</accession>
<organism evidence="8">
    <name type="scientific">Schistosoma japonicum</name>
    <name type="common">Blood fluke</name>
    <dbReference type="NCBI Taxonomy" id="6182"/>
    <lineage>
        <taxon>Eukaryota</taxon>
        <taxon>Metazoa</taxon>
        <taxon>Spiralia</taxon>
        <taxon>Lophotrochozoa</taxon>
        <taxon>Platyhelminthes</taxon>
        <taxon>Trematoda</taxon>
        <taxon>Digenea</taxon>
        <taxon>Strigeidida</taxon>
        <taxon>Schistosomatoidea</taxon>
        <taxon>Schistosomatidae</taxon>
        <taxon>Schistosoma</taxon>
    </lineage>
</organism>
<proteinExistence type="evidence at transcript level"/>
<dbReference type="GO" id="GO:0005886">
    <property type="term" value="C:plasma membrane"/>
    <property type="evidence" value="ECO:0007669"/>
    <property type="project" value="UniProtKB-SubCell"/>
</dbReference>
<feature type="transmembrane region" description="Helical" evidence="7">
    <location>
        <begin position="359"/>
        <end position="382"/>
    </location>
</feature>
<sequence length="422" mass="46572">MGFCVGHKHTENVKTLTTVPVQNRTCTDIPCCVVFLIFVIGFLAVTLWSFAMGDYALLLYPTDSHGRVCGRDVHDKPYLLFFDLIVCVKLGPSVVVTGCPTPQVCLSSCPNYSWSPDASNGDATRDSMICLDGVNANDPKFSGQSVQQLVRNGQCAPNVHPSKPVLNRCLPNQSFELTAIVTGQAHNNADKSMLLQNPDDPMVNGVKVSQDTFLFKLVTIWEKIVADLTQTWHIIVICILVSVVLSFIWIYLLRCCTAAIVWTTITLYVTLFTIGTVFCFLRWHKLSTTSESATYFESYSVMASYFRWAPTWLGLGIIFAILLGITLLILIFLRQRIHIAIAILREVSKAVSSNPSVPLLPILPFFLEMIVIVLVLLVAFSLSTISDPVGAKVINGSDPVMNLSLEDKAKKGHSGHNSTYSM</sequence>
<evidence type="ECO:0000256" key="3">
    <source>
        <dbReference type="ARBA" id="ARBA00022692"/>
    </source>
</evidence>
<name>C1LEM1_SCHJA</name>
<keyword evidence="3 7" id="KW-0812">Transmembrane</keyword>
<comment type="similarity">
    <text evidence="2 7">Belongs to the CTL (choline transporter-like) family.</text>
</comment>
<keyword evidence="4 7" id="KW-1133">Transmembrane helix</keyword>
<dbReference type="AlphaFoldDB" id="C1LEM1"/>
<evidence type="ECO:0000256" key="2">
    <source>
        <dbReference type="ARBA" id="ARBA00007168"/>
    </source>
</evidence>
<feature type="transmembrane region" description="Helical" evidence="7">
    <location>
        <begin position="259"/>
        <end position="283"/>
    </location>
</feature>
<dbReference type="Pfam" id="PF04515">
    <property type="entry name" value="Choline_transpo"/>
    <property type="match status" value="1"/>
</dbReference>
<evidence type="ECO:0000256" key="4">
    <source>
        <dbReference type="ARBA" id="ARBA00022989"/>
    </source>
</evidence>
<evidence type="ECO:0000256" key="7">
    <source>
        <dbReference type="RuleBase" id="RU368066"/>
    </source>
</evidence>
<reference evidence="8" key="1">
    <citation type="journal article" date="2009" name="Nature">
        <title>The Schistosoma japonicum genome reveals features of host-parasite interplay.</title>
        <authorList>
            <person name="Liu F."/>
            <person name="Zhou Y."/>
            <person name="Wang Z.Q."/>
            <person name="Lu G."/>
            <person name="Zheng H."/>
            <person name="Brindley P.J."/>
            <person name="McManus D.P."/>
            <person name="Blair D."/>
            <person name="Zhang Q.H."/>
            <person name="Zhong Y."/>
            <person name="Wang S."/>
            <person name="Han Z.G."/>
            <person name="Chen Z."/>
        </authorList>
    </citation>
    <scope>NUCLEOTIDE SEQUENCE</scope>
    <source>
        <strain evidence="8">Anhui</strain>
    </source>
</reference>
<evidence type="ECO:0000256" key="1">
    <source>
        <dbReference type="ARBA" id="ARBA00004141"/>
    </source>
</evidence>
<reference evidence="8" key="2">
    <citation type="submission" date="2009-03" db="EMBL/GenBank/DDBJ databases">
        <authorList>
            <person name="Gang L."/>
        </authorList>
    </citation>
    <scope>NUCLEOTIDE SEQUENCE</scope>
    <source>
        <strain evidence="8">Anhui</strain>
    </source>
</reference>
<comment type="function">
    <text evidence="7">Choline transporter.</text>
</comment>
<evidence type="ECO:0000256" key="5">
    <source>
        <dbReference type="ARBA" id="ARBA00023136"/>
    </source>
</evidence>
<comment type="caution">
    <text evidence="7">Lacks conserved residue(s) required for the propagation of feature annotation.</text>
</comment>
<keyword evidence="6" id="KW-0325">Glycoprotein</keyword>
<dbReference type="InterPro" id="IPR007603">
    <property type="entry name" value="Choline_transptr-like"/>
</dbReference>
<feature type="transmembrane region" description="Helical" evidence="7">
    <location>
        <begin position="312"/>
        <end position="333"/>
    </location>
</feature>
<comment type="subcellular location">
    <subcellularLocation>
        <location evidence="7">Cell membrane</location>
        <topology evidence="7">Multi-pass membrane protein</topology>
    </subcellularLocation>
    <subcellularLocation>
        <location evidence="1">Membrane</location>
        <topology evidence="1">Multi-pass membrane protein</topology>
    </subcellularLocation>
</comment>
<dbReference type="PANTHER" id="PTHR12385:SF14">
    <property type="entry name" value="CHOLINE TRANSPORTER-LIKE 2"/>
    <property type="match status" value="1"/>
</dbReference>
<dbReference type="GO" id="GO:0022857">
    <property type="term" value="F:transmembrane transporter activity"/>
    <property type="evidence" value="ECO:0007669"/>
    <property type="project" value="UniProtKB-UniRule"/>
</dbReference>
<evidence type="ECO:0000256" key="6">
    <source>
        <dbReference type="ARBA" id="ARBA00023180"/>
    </source>
</evidence>
<dbReference type="EMBL" id="FN317418">
    <property type="protein sequence ID" value="CAX73149.1"/>
    <property type="molecule type" value="mRNA"/>
</dbReference>